<dbReference type="EMBL" id="LITS01000015">
    <property type="protein sequence ID" value="OAA86224.1"/>
    <property type="molecule type" value="Genomic_DNA"/>
</dbReference>
<organism evidence="6 7">
    <name type="scientific">Clostridium ljungdahlii (strain ATCC 55383 / DSM 13528 / PETC)</name>
    <dbReference type="NCBI Taxonomy" id="748727"/>
    <lineage>
        <taxon>Bacteria</taxon>
        <taxon>Bacillati</taxon>
        <taxon>Bacillota</taxon>
        <taxon>Clostridia</taxon>
        <taxon>Eubacteriales</taxon>
        <taxon>Clostridiaceae</taxon>
        <taxon>Clostridium</taxon>
    </lineage>
</organism>
<comment type="caution">
    <text evidence="6">The sequence shown here is derived from an EMBL/GenBank/DDBJ whole genome shotgun (WGS) entry which is preliminary data.</text>
</comment>
<dbReference type="PANTHER" id="PTHR30435:SF19">
    <property type="entry name" value="FLAGELLAR BASAL-BODY ROD PROTEIN FLGG"/>
    <property type="match status" value="1"/>
</dbReference>
<dbReference type="NCBIfam" id="TIGR03506">
    <property type="entry name" value="FlgEFG_subfam"/>
    <property type="match status" value="2"/>
</dbReference>
<gene>
    <name evidence="6" type="primary">flgG_3</name>
    <name evidence="6" type="ORF">WX45_04247</name>
</gene>
<sequence length="347" mass="36546">MEAMFCGVKEAEQQYINKKIGGKNMLPSLYTAISGLRVNQQKLNVTSDNIANSSTTGFKSKNMIFEDMLSQNLSDPSAPVDGGLGGINARQSGLGVKVAGINTDFTAGSSQTTNRSLDFMANKGGSYFVVSPDGDVSNANGGNASDTTSKSYYYTRDGAFTLDEAGNLLTQDGYHVMGYNVDDKTGAITDTASGTDTSNIVPPKCLQIAQYYTKDGAVDTAPQDQTTADNEKVTSWSVGPSTGIITVKTALGSHQVGRIALASFQNEGGLVKDGGNLYESSPNSGDAAYGTPGTNYGSLNQGALEMSNVDLAQQFTDMIVATRAFQANGKIITTDDTILEDLVNLKR</sequence>
<dbReference type="Pfam" id="PF06429">
    <property type="entry name" value="Flg_bbr_C"/>
    <property type="match status" value="1"/>
</dbReference>
<evidence type="ECO:0000256" key="1">
    <source>
        <dbReference type="ARBA" id="ARBA00009677"/>
    </source>
</evidence>
<dbReference type="InterPro" id="IPR020013">
    <property type="entry name" value="Flagellar_FlgE/F/G"/>
</dbReference>
<evidence type="ECO:0000259" key="5">
    <source>
        <dbReference type="Pfam" id="PF22692"/>
    </source>
</evidence>
<proteinExistence type="inferred from homology"/>
<dbReference type="SUPFAM" id="SSF117143">
    <property type="entry name" value="Flagellar hook protein flgE"/>
    <property type="match status" value="1"/>
</dbReference>
<dbReference type="InterPro" id="IPR010930">
    <property type="entry name" value="Flg_bb/hook_C_dom"/>
</dbReference>
<evidence type="ECO:0000256" key="2">
    <source>
        <dbReference type="RuleBase" id="RU362116"/>
    </source>
</evidence>
<feature type="domain" description="Flagellar basal body rod protein N-terminal" evidence="3">
    <location>
        <begin position="29"/>
        <end position="59"/>
    </location>
</feature>
<evidence type="ECO:0000259" key="4">
    <source>
        <dbReference type="Pfam" id="PF06429"/>
    </source>
</evidence>
<keyword evidence="6" id="KW-0969">Cilium</keyword>
<comment type="similarity">
    <text evidence="1 2">Belongs to the flagella basal body rod proteins family.</text>
</comment>
<reference evidence="6 7" key="1">
    <citation type="journal article" date="2016" name="Biotechnol. Bioeng.">
        <title>Traits of selected Clostridium strains for syngas fermentation to ethanol.</title>
        <authorList>
            <person name="Martin M.E."/>
            <person name="Richter H."/>
            <person name="Saha S."/>
            <person name="Angenent L.T."/>
        </authorList>
    </citation>
    <scope>NUCLEOTIDE SEQUENCE [LARGE SCALE GENOMIC DNA]</scope>
    <source>
        <strain evidence="6 7">PETC</strain>
    </source>
</reference>
<keyword evidence="7" id="KW-1185">Reference proteome</keyword>
<accession>A0ABX2TTB9</accession>
<dbReference type="InterPro" id="IPR037925">
    <property type="entry name" value="FlgE/F/G-like"/>
</dbReference>
<protein>
    <submittedName>
        <fullName evidence="6">Flagellar basal-body rod protein FlgG</fullName>
    </submittedName>
</protein>
<feature type="domain" description="Flagellar basal-body/hook protein C-terminal" evidence="4">
    <location>
        <begin position="301"/>
        <end position="345"/>
    </location>
</feature>
<dbReference type="Proteomes" id="UP000077020">
    <property type="component" value="Unassembled WGS sequence"/>
</dbReference>
<evidence type="ECO:0000259" key="3">
    <source>
        <dbReference type="Pfam" id="PF00460"/>
    </source>
</evidence>
<comment type="subcellular location">
    <subcellularLocation>
        <location evidence="2">Bacterial flagellum basal body</location>
    </subcellularLocation>
</comment>
<evidence type="ECO:0000313" key="7">
    <source>
        <dbReference type="Proteomes" id="UP000077020"/>
    </source>
</evidence>
<keyword evidence="2" id="KW-0975">Bacterial flagellum</keyword>
<dbReference type="PANTHER" id="PTHR30435">
    <property type="entry name" value="FLAGELLAR PROTEIN"/>
    <property type="match status" value="1"/>
</dbReference>
<dbReference type="InterPro" id="IPR053967">
    <property type="entry name" value="LlgE_F_G-like_D1"/>
</dbReference>
<keyword evidence="6" id="KW-0282">Flagellum</keyword>
<keyword evidence="6" id="KW-0966">Cell projection</keyword>
<feature type="domain" description="Flagellar hook protein FlgE/F/G-like D1" evidence="5">
    <location>
        <begin position="150"/>
        <end position="187"/>
    </location>
</feature>
<evidence type="ECO:0000313" key="6">
    <source>
        <dbReference type="EMBL" id="OAA86224.1"/>
    </source>
</evidence>
<name>A0ABX2TTB9_CLOLD</name>
<dbReference type="Pfam" id="PF00460">
    <property type="entry name" value="Flg_bb_rod"/>
    <property type="match status" value="1"/>
</dbReference>
<dbReference type="Pfam" id="PF22692">
    <property type="entry name" value="LlgE_F_G_D1"/>
    <property type="match status" value="1"/>
</dbReference>
<dbReference type="InterPro" id="IPR001444">
    <property type="entry name" value="Flag_bb_rod_N"/>
</dbReference>